<dbReference type="EMBL" id="JAEAOA010001335">
    <property type="protein sequence ID" value="KAK3602288.1"/>
    <property type="molecule type" value="Genomic_DNA"/>
</dbReference>
<dbReference type="AlphaFoldDB" id="A0AAE0T316"/>
<comment type="caution">
    <text evidence="1">The sequence shown here is derived from an EMBL/GenBank/DDBJ whole genome shotgun (WGS) entry which is preliminary data.</text>
</comment>
<name>A0AAE0T316_9BIVA</name>
<gene>
    <name evidence="1" type="ORF">CHS0354_022033</name>
</gene>
<feature type="non-terminal residue" evidence="1">
    <location>
        <position position="52"/>
    </location>
</feature>
<reference evidence="1" key="1">
    <citation type="journal article" date="2021" name="Genome Biol. Evol.">
        <title>A High-Quality Reference Genome for a Parasitic Bivalve with Doubly Uniparental Inheritance (Bivalvia: Unionida).</title>
        <authorList>
            <person name="Smith C.H."/>
        </authorList>
    </citation>
    <scope>NUCLEOTIDE SEQUENCE</scope>
    <source>
        <strain evidence="1">CHS0354</strain>
    </source>
</reference>
<dbReference type="Proteomes" id="UP001195483">
    <property type="component" value="Unassembled WGS sequence"/>
</dbReference>
<protein>
    <submittedName>
        <fullName evidence="1">Uncharacterized protein</fullName>
    </submittedName>
</protein>
<sequence>MSVAVISTQSSCVMWQTKYLFVPWQKGGRHLYLETQARDEGDPGGAREPGQA</sequence>
<organism evidence="1 2">
    <name type="scientific">Potamilus streckersoni</name>
    <dbReference type="NCBI Taxonomy" id="2493646"/>
    <lineage>
        <taxon>Eukaryota</taxon>
        <taxon>Metazoa</taxon>
        <taxon>Spiralia</taxon>
        <taxon>Lophotrochozoa</taxon>
        <taxon>Mollusca</taxon>
        <taxon>Bivalvia</taxon>
        <taxon>Autobranchia</taxon>
        <taxon>Heteroconchia</taxon>
        <taxon>Palaeoheterodonta</taxon>
        <taxon>Unionida</taxon>
        <taxon>Unionoidea</taxon>
        <taxon>Unionidae</taxon>
        <taxon>Ambleminae</taxon>
        <taxon>Lampsilini</taxon>
        <taxon>Potamilus</taxon>
    </lineage>
</organism>
<evidence type="ECO:0000313" key="1">
    <source>
        <dbReference type="EMBL" id="KAK3602288.1"/>
    </source>
</evidence>
<reference evidence="1" key="2">
    <citation type="journal article" date="2021" name="Genome Biol. Evol.">
        <title>Developing a high-quality reference genome for a parasitic bivalve with doubly uniparental inheritance (Bivalvia: Unionida).</title>
        <authorList>
            <person name="Smith C.H."/>
        </authorList>
    </citation>
    <scope>NUCLEOTIDE SEQUENCE</scope>
    <source>
        <strain evidence="1">CHS0354</strain>
        <tissue evidence="1">Mantle</tissue>
    </source>
</reference>
<keyword evidence="2" id="KW-1185">Reference proteome</keyword>
<evidence type="ECO:0000313" key="2">
    <source>
        <dbReference type="Proteomes" id="UP001195483"/>
    </source>
</evidence>
<proteinExistence type="predicted"/>
<reference evidence="1" key="3">
    <citation type="submission" date="2023-05" db="EMBL/GenBank/DDBJ databases">
        <authorList>
            <person name="Smith C.H."/>
        </authorList>
    </citation>
    <scope>NUCLEOTIDE SEQUENCE</scope>
    <source>
        <strain evidence="1">CHS0354</strain>
        <tissue evidence="1">Mantle</tissue>
    </source>
</reference>
<accession>A0AAE0T316</accession>